<reference evidence="1" key="1">
    <citation type="journal article" date="2013" name="Genetics">
        <title>The draft genome and transcriptome of Panagrellus redivivus are shaped by the harsh demands of a free-living lifestyle.</title>
        <authorList>
            <person name="Srinivasan J."/>
            <person name="Dillman A.R."/>
            <person name="Macchietto M.G."/>
            <person name="Heikkinen L."/>
            <person name="Lakso M."/>
            <person name="Fracchia K.M."/>
            <person name="Antoshechkin I."/>
            <person name="Mortazavi A."/>
            <person name="Wong G."/>
            <person name="Sternberg P.W."/>
        </authorList>
    </citation>
    <scope>NUCLEOTIDE SEQUENCE [LARGE SCALE GENOMIC DNA]</scope>
    <source>
        <strain evidence="1">MT8872</strain>
    </source>
</reference>
<keyword evidence="1" id="KW-1185">Reference proteome</keyword>
<accession>A0A7E4VPF3</accession>
<name>A0A7E4VPF3_PANRE</name>
<evidence type="ECO:0000313" key="1">
    <source>
        <dbReference type="Proteomes" id="UP000492821"/>
    </source>
</evidence>
<evidence type="ECO:0000313" key="2">
    <source>
        <dbReference type="WBParaSite" id="Pan_g23018.t1"/>
    </source>
</evidence>
<sequence>MHIAVETSTLLIQYYGNKIPPNNLIHNPKKFINWLGKLEVHGSFTLNYHEKYLCKNIRNRNLAEVKEKVKSAGFVETYEENKFVMVRTFHSAKLVYNVVLDFLAK</sequence>
<proteinExistence type="predicted"/>
<protein>
    <submittedName>
        <fullName evidence="2">LAGLIDADG_2 domain-containing protein</fullName>
    </submittedName>
</protein>
<dbReference type="Proteomes" id="UP000492821">
    <property type="component" value="Unassembled WGS sequence"/>
</dbReference>
<dbReference type="WBParaSite" id="Pan_g23018.t1">
    <property type="protein sequence ID" value="Pan_g23018.t1"/>
    <property type="gene ID" value="Pan_g23018"/>
</dbReference>
<organism evidence="1 2">
    <name type="scientific">Panagrellus redivivus</name>
    <name type="common">Microworm</name>
    <dbReference type="NCBI Taxonomy" id="6233"/>
    <lineage>
        <taxon>Eukaryota</taxon>
        <taxon>Metazoa</taxon>
        <taxon>Ecdysozoa</taxon>
        <taxon>Nematoda</taxon>
        <taxon>Chromadorea</taxon>
        <taxon>Rhabditida</taxon>
        <taxon>Tylenchina</taxon>
        <taxon>Panagrolaimomorpha</taxon>
        <taxon>Panagrolaimoidea</taxon>
        <taxon>Panagrolaimidae</taxon>
        <taxon>Panagrellus</taxon>
    </lineage>
</organism>
<dbReference type="AlphaFoldDB" id="A0A7E4VPF3"/>
<reference evidence="2" key="2">
    <citation type="submission" date="2020-10" db="UniProtKB">
        <authorList>
            <consortium name="WormBaseParasite"/>
        </authorList>
    </citation>
    <scope>IDENTIFICATION</scope>
</reference>